<dbReference type="Pfam" id="PF01026">
    <property type="entry name" value="TatD_DNase"/>
    <property type="match status" value="1"/>
</dbReference>
<dbReference type="SUPFAM" id="SSF51556">
    <property type="entry name" value="Metallo-dependent hydrolases"/>
    <property type="match status" value="1"/>
</dbReference>
<keyword evidence="1 3" id="KW-0479">Metal-binding</keyword>
<feature type="binding site" evidence="3">
    <location>
        <position position="8"/>
    </location>
    <ligand>
        <name>a divalent metal cation</name>
        <dbReference type="ChEBI" id="CHEBI:60240"/>
        <label>1</label>
    </ligand>
</feature>
<reference evidence="4 5" key="1">
    <citation type="journal article" date="2016" name="Nat. Commun.">
        <title>Thousands of microbial genomes shed light on interconnected biogeochemical processes in an aquifer system.</title>
        <authorList>
            <person name="Anantharaman K."/>
            <person name="Brown C.T."/>
            <person name="Hug L.A."/>
            <person name="Sharon I."/>
            <person name="Castelle C.J."/>
            <person name="Probst A.J."/>
            <person name="Thomas B.C."/>
            <person name="Singh A."/>
            <person name="Wilkins M.J."/>
            <person name="Karaoz U."/>
            <person name="Brodie E.L."/>
            <person name="Williams K.H."/>
            <person name="Hubbard S.S."/>
            <person name="Banfield J.F."/>
        </authorList>
    </citation>
    <scope>NUCLEOTIDE SEQUENCE [LARGE SCALE GENOMIC DNA]</scope>
</reference>
<dbReference type="GO" id="GO:0005829">
    <property type="term" value="C:cytosol"/>
    <property type="evidence" value="ECO:0007669"/>
    <property type="project" value="TreeGrafter"/>
</dbReference>
<dbReference type="STRING" id="1797298.A2988_02955"/>
<evidence type="ECO:0000256" key="3">
    <source>
        <dbReference type="PIRSR" id="PIRSR005902-1"/>
    </source>
</evidence>
<dbReference type="EMBL" id="MEYS01000001">
    <property type="protein sequence ID" value="OGD34457.1"/>
    <property type="molecule type" value="Genomic_DNA"/>
</dbReference>
<dbReference type="GO" id="GO:0046872">
    <property type="term" value="F:metal ion binding"/>
    <property type="evidence" value="ECO:0007669"/>
    <property type="project" value="UniProtKB-KW"/>
</dbReference>
<gene>
    <name evidence="4" type="ORF">A2988_02955</name>
</gene>
<dbReference type="Gene3D" id="3.20.20.140">
    <property type="entry name" value="Metal-dependent hydrolases"/>
    <property type="match status" value="1"/>
</dbReference>
<dbReference type="PIRSF" id="PIRSF005902">
    <property type="entry name" value="DNase_TatD"/>
    <property type="match status" value="1"/>
</dbReference>
<feature type="binding site" evidence="3">
    <location>
        <position position="90"/>
    </location>
    <ligand>
        <name>a divalent metal cation</name>
        <dbReference type="ChEBI" id="CHEBI:60240"/>
        <label>1</label>
    </ligand>
</feature>
<organism evidence="4 5">
    <name type="scientific">Candidatus Azambacteria bacterium RIFCSPLOWO2_01_FULL_46_25</name>
    <dbReference type="NCBI Taxonomy" id="1797298"/>
    <lineage>
        <taxon>Bacteria</taxon>
        <taxon>Candidatus Azamiibacteriota</taxon>
    </lineage>
</organism>
<evidence type="ECO:0008006" key="6">
    <source>
        <dbReference type="Google" id="ProtNLM"/>
    </source>
</evidence>
<feature type="binding site" evidence="3">
    <location>
        <position position="128"/>
    </location>
    <ligand>
        <name>a divalent metal cation</name>
        <dbReference type="ChEBI" id="CHEBI:60240"/>
        <label>2</label>
    </ligand>
</feature>
<evidence type="ECO:0000313" key="5">
    <source>
        <dbReference type="Proteomes" id="UP000176650"/>
    </source>
</evidence>
<dbReference type="FunFam" id="3.20.20.140:FF:000005">
    <property type="entry name" value="TatD family hydrolase"/>
    <property type="match status" value="1"/>
</dbReference>
<dbReference type="PANTHER" id="PTHR46124:SF2">
    <property type="entry name" value="D-AMINOACYL-TRNA DEACYLASE"/>
    <property type="match status" value="1"/>
</dbReference>
<feature type="binding site" evidence="3">
    <location>
        <position position="6"/>
    </location>
    <ligand>
        <name>a divalent metal cation</name>
        <dbReference type="ChEBI" id="CHEBI:60240"/>
        <label>1</label>
    </ligand>
</feature>
<evidence type="ECO:0000256" key="2">
    <source>
        <dbReference type="ARBA" id="ARBA00022801"/>
    </source>
</evidence>
<dbReference type="InterPro" id="IPR015991">
    <property type="entry name" value="TatD/YcfH-like"/>
</dbReference>
<dbReference type="PANTHER" id="PTHR46124">
    <property type="entry name" value="D-AMINOACYL-TRNA DEACYLASE"/>
    <property type="match status" value="1"/>
</dbReference>
<feature type="binding site" evidence="3">
    <location>
        <position position="155"/>
    </location>
    <ligand>
        <name>a divalent metal cation</name>
        <dbReference type="ChEBI" id="CHEBI:60240"/>
        <label>2</label>
    </ligand>
</feature>
<dbReference type="PROSITE" id="PS01137">
    <property type="entry name" value="TATD_1"/>
    <property type="match status" value="1"/>
</dbReference>
<dbReference type="CDD" id="cd01310">
    <property type="entry name" value="TatD_DNAse"/>
    <property type="match status" value="1"/>
</dbReference>
<dbReference type="GO" id="GO:0004536">
    <property type="term" value="F:DNA nuclease activity"/>
    <property type="evidence" value="ECO:0007669"/>
    <property type="project" value="InterPro"/>
</dbReference>
<evidence type="ECO:0000256" key="1">
    <source>
        <dbReference type="ARBA" id="ARBA00022723"/>
    </source>
</evidence>
<dbReference type="NCBIfam" id="TIGR00010">
    <property type="entry name" value="YchF/TatD family DNA exonuclease"/>
    <property type="match status" value="1"/>
</dbReference>
<proteinExistence type="predicted"/>
<accession>A0A1F5BV18</accession>
<dbReference type="InterPro" id="IPR001130">
    <property type="entry name" value="TatD-like"/>
</dbReference>
<keyword evidence="2" id="KW-0378">Hydrolase</keyword>
<feature type="binding site" evidence="3">
    <location>
        <position position="203"/>
    </location>
    <ligand>
        <name>a divalent metal cation</name>
        <dbReference type="ChEBI" id="CHEBI:60240"/>
        <label>1</label>
    </ligand>
</feature>
<sequence length="254" mass="28655">MLFDTHTHVNLGQFDADADAVIKRCLDENIWMVNVGTDLAHSEKAIVLAHQYDKGVYASVGLHPNDAAIDIDFSVFEKLARDEKVVGIGETGLDYFRTTEKDKQELQKESFMKHIELAQEVEKPLIIHCRNAHEDLLKLLKANSYKLKAEPGVMHFFTGTKDDARAYLELGMYISFSGVITFAKEYEDLVRFVPLERIVVETDAPYAAPVPHRGKRNEPSFVRFTAGKIAELKGVSFEEVAEVTTRNARVLLNV</sequence>
<dbReference type="Proteomes" id="UP000176650">
    <property type="component" value="Unassembled WGS sequence"/>
</dbReference>
<dbReference type="GO" id="GO:0016788">
    <property type="term" value="F:hydrolase activity, acting on ester bonds"/>
    <property type="evidence" value="ECO:0007669"/>
    <property type="project" value="InterPro"/>
</dbReference>
<evidence type="ECO:0000313" key="4">
    <source>
        <dbReference type="EMBL" id="OGD34457.1"/>
    </source>
</evidence>
<dbReference type="PROSITE" id="PS01091">
    <property type="entry name" value="TATD_3"/>
    <property type="match status" value="1"/>
</dbReference>
<name>A0A1F5BV18_9BACT</name>
<dbReference type="InterPro" id="IPR032466">
    <property type="entry name" value="Metal_Hydrolase"/>
</dbReference>
<dbReference type="InterPro" id="IPR018228">
    <property type="entry name" value="DNase_TatD-rel_CS"/>
</dbReference>
<dbReference type="PROSITE" id="PS01090">
    <property type="entry name" value="TATD_2"/>
    <property type="match status" value="1"/>
</dbReference>
<dbReference type="AlphaFoldDB" id="A0A1F5BV18"/>
<protein>
    <recommendedName>
        <fullName evidence="6">Hydrolase TatD</fullName>
    </recommendedName>
</protein>
<comment type="caution">
    <text evidence="4">The sequence shown here is derived from an EMBL/GenBank/DDBJ whole genome shotgun (WGS) entry which is preliminary data.</text>
</comment>